<dbReference type="RefSeq" id="WP_092318738.1">
    <property type="nucleotide sequence ID" value="NZ_FOKY01000003.1"/>
</dbReference>
<name>A0A1I1DX76_BREAD</name>
<dbReference type="OrthoDB" id="9800872at2"/>
<dbReference type="SUPFAM" id="SSF52821">
    <property type="entry name" value="Rhodanese/Cell cycle control phosphatase"/>
    <property type="match status" value="1"/>
</dbReference>
<dbReference type="Proteomes" id="UP000240042">
    <property type="component" value="Unassembled WGS sequence"/>
</dbReference>
<sequence>MFSKVFHPSARFLTEEEFFKLPQDSILVIDVRTPFEFAGDHLEIARNIPYAGIMSDNHNLPKDKIIVCYCNHGNRAGNSAEHLSKQGYQAYLISGMAHFSDSFIKKCKKIGKNYE</sequence>
<organism evidence="2 3">
    <name type="scientific">Brevinema andersonii</name>
    <dbReference type="NCBI Taxonomy" id="34097"/>
    <lineage>
        <taxon>Bacteria</taxon>
        <taxon>Pseudomonadati</taxon>
        <taxon>Spirochaetota</taxon>
        <taxon>Spirochaetia</taxon>
        <taxon>Brevinematales</taxon>
        <taxon>Brevinemataceae</taxon>
        <taxon>Brevinema</taxon>
    </lineage>
</organism>
<dbReference type="Pfam" id="PF00581">
    <property type="entry name" value="Rhodanese"/>
    <property type="match status" value="1"/>
</dbReference>
<dbReference type="InterPro" id="IPR036873">
    <property type="entry name" value="Rhodanese-like_dom_sf"/>
</dbReference>
<accession>A0A1I1DX76</accession>
<dbReference type="Gene3D" id="3.40.250.10">
    <property type="entry name" value="Rhodanese-like domain"/>
    <property type="match status" value="1"/>
</dbReference>
<evidence type="ECO:0000313" key="3">
    <source>
        <dbReference type="Proteomes" id="UP000240042"/>
    </source>
</evidence>
<dbReference type="EMBL" id="FOKY01000003">
    <property type="protein sequence ID" value="SFB77173.1"/>
    <property type="molecule type" value="Genomic_DNA"/>
</dbReference>
<dbReference type="PANTHER" id="PTHR43031">
    <property type="entry name" value="FAD-DEPENDENT OXIDOREDUCTASE"/>
    <property type="match status" value="1"/>
</dbReference>
<gene>
    <name evidence="2" type="ORF">SAMN02745150_00733</name>
</gene>
<proteinExistence type="predicted"/>
<protein>
    <submittedName>
        <fullName evidence="2">Rhodanese-like domain-containing protein</fullName>
    </submittedName>
</protein>
<dbReference type="AlphaFoldDB" id="A0A1I1DX76"/>
<dbReference type="STRING" id="34097.SAMN02745150_00733"/>
<reference evidence="3" key="1">
    <citation type="submission" date="2016-10" db="EMBL/GenBank/DDBJ databases">
        <authorList>
            <person name="Varghese N."/>
            <person name="Submissions S."/>
        </authorList>
    </citation>
    <scope>NUCLEOTIDE SEQUENCE [LARGE SCALE GENOMIC DNA]</scope>
    <source>
        <strain evidence="3">ATCC 43811</strain>
    </source>
</reference>
<evidence type="ECO:0000259" key="1">
    <source>
        <dbReference type="PROSITE" id="PS50206"/>
    </source>
</evidence>
<keyword evidence="3" id="KW-1185">Reference proteome</keyword>
<dbReference type="InterPro" id="IPR050229">
    <property type="entry name" value="GlpE_sulfurtransferase"/>
</dbReference>
<dbReference type="InterPro" id="IPR001763">
    <property type="entry name" value="Rhodanese-like_dom"/>
</dbReference>
<feature type="domain" description="Rhodanese" evidence="1">
    <location>
        <begin position="22"/>
        <end position="108"/>
    </location>
</feature>
<dbReference type="PROSITE" id="PS50206">
    <property type="entry name" value="RHODANESE_3"/>
    <property type="match status" value="1"/>
</dbReference>
<dbReference type="PANTHER" id="PTHR43031:SF1">
    <property type="entry name" value="PYRIDINE NUCLEOTIDE-DISULPHIDE OXIDOREDUCTASE"/>
    <property type="match status" value="1"/>
</dbReference>
<dbReference type="SMART" id="SM00450">
    <property type="entry name" value="RHOD"/>
    <property type="match status" value="1"/>
</dbReference>
<evidence type="ECO:0000313" key="2">
    <source>
        <dbReference type="EMBL" id="SFB77173.1"/>
    </source>
</evidence>
<dbReference type="CDD" id="cd00158">
    <property type="entry name" value="RHOD"/>
    <property type="match status" value="1"/>
</dbReference>